<proteinExistence type="predicted"/>
<organism evidence="2 3">
    <name type="scientific">Psophocarpus tetragonolobus</name>
    <name type="common">Winged bean</name>
    <name type="synonym">Dolichos tetragonolobus</name>
    <dbReference type="NCBI Taxonomy" id="3891"/>
    <lineage>
        <taxon>Eukaryota</taxon>
        <taxon>Viridiplantae</taxon>
        <taxon>Streptophyta</taxon>
        <taxon>Embryophyta</taxon>
        <taxon>Tracheophyta</taxon>
        <taxon>Spermatophyta</taxon>
        <taxon>Magnoliopsida</taxon>
        <taxon>eudicotyledons</taxon>
        <taxon>Gunneridae</taxon>
        <taxon>Pentapetalae</taxon>
        <taxon>rosids</taxon>
        <taxon>fabids</taxon>
        <taxon>Fabales</taxon>
        <taxon>Fabaceae</taxon>
        <taxon>Papilionoideae</taxon>
        <taxon>50 kb inversion clade</taxon>
        <taxon>NPAAA clade</taxon>
        <taxon>indigoferoid/millettioid clade</taxon>
        <taxon>Phaseoleae</taxon>
        <taxon>Psophocarpus</taxon>
    </lineage>
</organism>
<evidence type="ECO:0000256" key="1">
    <source>
        <dbReference type="SAM" id="Phobius"/>
    </source>
</evidence>
<dbReference type="Proteomes" id="UP001386955">
    <property type="component" value="Unassembled WGS sequence"/>
</dbReference>
<gene>
    <name evidence="2" type="ORF">VNO78_16475</name>
</gene>
<name>A0AAN9XKT4_PSOTE</name>
<keyword evidence="3" id="KW-1185">Reference proteome</keyword>
<evidence type="ECO:0000313" key="3">
    <source>
        <dbReference type="Proteomes" id="UP001386955"/>
    </source>
</evidence>
<accession>A0AAN9XKT4</accession>
<protein>
    <submittedName>
        <fullName evidence="2">Uncharacterized protein</fullName>
    </submittedName>
</protein>
<dbReference type="EMBL" id="JAYMYS010000004">
    <property type="protein sequence ID" value="KAK7395893.1"/>
    <property type="molecule type" value="Genomic_DNA"/>
</dbReference>
<evidence type="ECO:0000313" key="2">
    <source>
        <dbReference type="EMBL" id="KAK7395893.1"/>
    </source>
</evidence>
<keyword evidence="1" id="KW-0812">Transmembrane</keyword>
<sequence>MVVESSGNAEERTTAEKEVDGTQNIIVEFSRNAKKGIVQRMKIMMKLAALTMSYYVNVYFELGLVGMCL</sequence>
<reference evidence="2 3" key="1">
    <citation type="submission" date="2024-01" db="EMBL/GenBank/DDBJ databases">
        <title>The genomes of 5 underutilized Papilionoideae crops provide insights into root nodulation and disease resistanc.</title>
        <authorList>
            <person name="Jiang F."/>
        </authorList>
    </citation>
    <scope>NUCLEOTIDE SEQUENCE [LARGE SCALE GENOMIC DNA]</scope>
    <source>
        <strain evidence="2">DUOXIRENSHENG_FW03</strain>
        <tissue evidence="2">Leaves</tissue>
    </source>
</reference>
<comment type="caution">
    <text evidence="2">The sequence shown here is derived from an EMBL/GenBank/DDBJ whole genome shotgun (WGS) entry which is preliminary data.</text>
</comment>
<keyword evidence="1" id="KW-0472">Membrane</keyword>
<feature type="transmembrane region" description="Helical" evidence="1">
    <location>
        <begin position="43"/>
        <end position="60"/>
    </location>
</feature>
<dbReference type="AlphaFoldDB" id="A0AAN9XKT4"/>
<keyword evidence="1" id="KW-1133">Transmembrane helix</keyword>